<feature type="transmembrane region" description="Helical" evidence="5">
    <location>
        <begin position="275"/>
        <end position="294"/>
    </location>
</feature>
<keyword evidence="4 5" id="KW-0472">Membrane</keyword>
<evidence type="ECO:0000313" key="7">
    <source>
        <dbReference type="EMBL" id="KFE33711.1"/>
    </source>
</evidence>
<dbReference type="InterPro" id="IPR036513">
    <property type="entry name" value="STAS_dom_sf"/>
</dbReference>
<proteinExistence type="predicted"/>
<keyword evidence="8" id="KW-1185">Reference proteome</keyword>
<dbReference type="InterPro" id="IPR002645">
    <property type="entry name" value="STAS_dom"/>
</dbReference>
<evidence type="ECO:0000256" key="2">
    <source>
        <dbReference type="ARBA" id="ARBA00022692"/>
    </source>
</evidence>
<accession>A0A085TSL4</accession>
<comment type="caution">
    <text evidence="7">The sequence shown here is derived from an EMBL/GenBank/DDBJ whole genome shotgun (WGS) entry which is preliminary data.</text>
</comment>
<name>A0A085TSL4_9RHOB</name>
<keyword evidence="2 5" id="KW-0812">Transmembrane</keyword>
<evidence type="ECO:0000313" key="8">
    <source>
        <dbReference type="Proteomes" id="UP000028607"/>
    </source>
</evidence>
<dbReference type="InterPro" id="IPR001902">
    <property type="entry name" value="SLC26A/SulP_fam"/>
</dbReference>
<dbReference type="Pfam" id="PF00916">
    <property type="entry name" value="Sulfate_transp"/>
    <property type="match status" value="1"/>
</dbReference>
<dbReference type="PATRIC" id="fig|1317124.6.peg.3420"/>
<dbReference type="EMBL" id="AQRC01000016">
    <property type="protein sequence ID" value="KFE33711.1"/>
    <property type="molecule type" value="Genomic_DNA"/>
</dbReference>
<dbReference type="AlphaFoldDB" id="A0A085TSL4"/>
<dbReference type="SUPFAM" id="SSF52091">
    <property type="entry name" value="SpoIIaa-like"/>
    <property type="match status" value="1"/>
</dbReference>
<reference evidence="7 8" key="2">
    <citation type="journal article" date="2015" name="Antonie Van Leeuwenhoek">
        <title>Thioclava indica sp. nov., isolated from surface seawater of the Indian Ocean.</title>
        <authorList>
            <person name="Liu Y."/>
            <person name="Lai Q."/>
            <person name="Du J."/>
            <person name="Xu H."/>
            <person name="Jiang L."/>
            <person name="Shao Z."/>
        </authorList>
    </citation>
    <scope>NUCLEOTIDE SEQUENCE [LARGE SCALE GENOMIC DNA]</scope>
    <source>
        <strain evidence="7 8">13D2W-2</strain>
    </source>
</reference>
<dbReference type="STRING" id="1317124.DW2_16971"/>
<protein>
    <submittedName>
        <fullName evidence="7">Putative sulfate transporter</fullName>
    </submittedName>
</protein>
<feature type="transmembrane region" description="Helical" evidence="5">
    <location>
        <begin position="168"/>
        <end position="186"/>
    </location>
</feature>
<reference evidence="8" key="1">
    <citation type="submission" date="2013-04" db="EMBL/GenBank/DDBJ databases">
        <title>Thioclava sp. 13D2W-2 Genome Sequencing.</title>
        <authorList>
            <person name="Lai Q."/>
            <person name="Li G."/>
            <person name="Shao Z."/>
        </authorList>
    </citation>
    <scope>NUCLEOTIDE SEQUENCE [LARGE SCALE GENOMIC DNA]</scope>
    <source>
        <strain evidence="8">13D2W-2</strain>
    </source>
</reference>
<evidence type="ECO:0000256" key="1">
    <source>
        <dbReference type="ARBA" id="ARBA00004141"/>
    </source>
</evidence>
<feature type="transmembrane region" description="Helical" evidence="5">
    <location>
        <begin position="370"/>
        <end position="398"/>
    </location>
</feature>
<dbReference type="GO" id="GO:0016020">
    <property type="term" value="C:membrane"/>
    <property type="evidence" value="ECO:0007669"/>
    <property type="project" value="UniProtKB-SubCell"/>
</dbReference>
<evidence type="ECO:0000256" key="4">
    <source>
        <dbReference type="ARBA" id="ARBA00023136"/>
    </source>
</evidence>
<dbReference type="PANTHER" id="PTHR11814">
    <property type="entry name" value="SULFATE TRANSPORTER"/>
    <property type="match status" value="1"/>
</dbReference>
<keyword evidence="3 5" id="KW-1133">Transmembrane helix</keyword>
<dbReference type="Pfam" id="PF01740">
    <property type="entry name" value="STAS"/>
    <property type="match status" value="1"/>
</dbReference>
<dbReference type="eggNOG" id="COG0659">
    <property type="taxonomic scope" value="Bacteria"/>
</dbReference>
<sequence length="555" mass="57109">MTPNPPLFPSLRDAHPRRDLVAGVTLMAIAIPEQLATAQLAGVPAAQGLIVFAVAALVMLVVTRDRALSVGADSTIAPLIAATLAASGAVPGDAALLAGMVGLGMLAIYALRLEWVAELLSKAVAAGMLAGIAVHILVGRLPTALGLPAHAGSPTQTLRLVLGDLSEIRFAPLAMALGVAGLAMLGARANKRFPAALLALIGAVGVAAVMDPQGALFPRVQAASGSVGLAFPDLSAERAVTLLPTALSVLFLCLSQTTIVLQTGGQTEPAARRNAFGAIGLANLAVAAIGGFGVNSSPPRTQLLREAGARSQLAGGFAALVGLALIWTGAGLIERLPAAALAGILVFIALHLLGAARLRDLMRRSPSEGLIALATFALVIGLPLNSGLPLAILLSLVYASLPLFQSDVVELRNVPGTSIWWHRPEGAPGTARDWPEVLVLGLTSPVNFANVASIVARIRERIAEGPAPRLVVLECAGVLAVDLSGADRLGDLVEDLRGKGISVAMARLESAHAQRDLDRSGFLERLGRDNFFQSVSEAVTAWRARHPEIDTAAAK</sequence>
<gene>
    <name evidence="7" type="ORF">DW2_16971</name>
</gene>
<comment type="subcellular location">
    <subcellularLocation>
        <location evidence="1">Membrane</location>
        <topology evidence="1">Multi-pass membrane protein</topology>
    </subcellularLocation>
</comment>
<feature type="transmembrane region" description="Helical" evidence="5">
    <location>
        <begin position="119"/>
        <end position="138"/>
    </location>
</feature>
<feature type="transmembrane region" description="Helical" evidence="5">
    <location>
        <begin position="70"/>
        <end position="88"/>
    </location>
</feature>
<feature type="domain" description="STAS" evidence="6">
    <location>
        <begin position="427"/>
        <end position="542"/>
    </location>
</feature>
<dbReference type="Gene3D" id="3.30.750.24">
    <property type="entry name" value="STAS domain"/>
    <property type="match status" value="1"/>
</dbReference>
<feature type="transmembrane region" description="Helical" evidence="5">
    <location>
        <begin position="94"/>
        <end position="112"/>
    </location>
</feature>
<evidence type="ECO:0000259" key="6">
    <source>
        <dbReference type="PROSITE" id="PS50801"/>
    </source>
</evidence>
<dbReference type="GO" id="GO:0055085">
    <property type="term" value="P:transmembrane transport"/>
    <property type="evidence" value="ECO:0007669"/>
    <property type="project" value="InterPro"/>
</dbReference>
<feature type="transmembrane region" description="Helical" evidence="5">
    <location>
        <begin position="45"/>
        <end position="63"/>
    </location>
</feature>
<dbReference type="Proteomes" id="UP000028607">
    <property type="component" value="Unassembled WGS sequence"/>
</dbReference>
<organism evidence="7 8">
    <name type="scientific">Thioclava atlantica</name>
    <dbReference type="NCBI Taxonomy" id="1317124"/>
    <lineage>
        <taxon>Bacteria</taxon>
        <taxon>Pseudomonadati</taxon>
        <taxon>Pseudomonadota</taxon>
        <taxon>Alphaproteobacteria</taxon>
        <taxon>Rhodobacterales</taxon>
        <taxon>Paracoccaceae</taxon>
        <taxon>Thioclava</taxon>
    </lineage>
</organism>
<feature type="transmembrane region" description="Helical" evidence="5">
    <location>
        <begin position="314"/>
        <end position="333"/>
    </location>
</feature>
<feature type="transmembrane region" description="Helical" evidence="5">
    <location>
        <begin position="193"/>
        <end position="210"/>
    </location>
</feature>
<feature type="transmembrane region" description="Helical" evidence="5">
    <location>
        <begin position="339"/>
        <end position="358"/>
    </location>
</feature>
<dbReference type="PROSITE" id="PS50801">
    <property type="entry name" value="STAS"/>
    <property type="match status" value="1"/>
</dbReference>
<dbReference type="InterPro" id="IPR011547">
    <property type="entry name" value="SLC26A/SulP_dom"/>
</dbReference>
<dbReference type="OrthoDB" id="9769739at2"/>
<evidence type="ECO:0000256" key="3">
    <source>
        <dbReference type="ARBA" id="ARBA00022989"/>
    </source>
</evidence>
<dbReference type="CDD" id="cd07042">
    <property type="entry name" value="STAS_SulP_like_sulfate_transporter"/>
    <property type="match status" value="1"/>
</dbReference>
<dbReference type="RefSeq" id="WP_038148348.1">
    <property type="nucleotide sequence ID" value="NZ_AQRC01000016.1"/>
</dbReference>
<evidence type="ECO:0000256" key="5">
    <source>
        <dbReference type="SAM" id="Phobius"/>
    </source>
</evidence>